<evidence type="ECO:0000256" key="2">
    <source>
        <dbReference type="ARBA" id="ARBA00022485"/>
    </source>
</evidence>
<dbReference type="CDD" id="cd01335">
    <property type="entry name" value="Radical_SAM"/>
    <property type="match status" value="1"/>
</dbReference>
<dbReference type="InterPro" id="IPR058240">
    <property type="entry name" value="rSAM_sf"/>
</dbReference>
<dbReference type="PANTHER" id="PTHR43787">
    <property type="entry name" value="FEMO COFACTOR BIOSYNTHESIS PROTEIN NIFB-RELATED"/>
    <property type="match status" value="1"/>
</dbReference>
<proteinExistence type="predicted"/>
<keyword evidence="2" id="KW-0411">Iron-sulfur</keyword>
<name>A0A6B2NUH1_9RHOB</name>
<accession>A0A6B2NUH1</accession>
<dbReference type="RefSeq" id="WP_164132884.1">
    <property type="nucleotide sequence ID" value="NZ_JAAGOX010000056.1"/>
</dbReference>
<keyword evidence="2" id="KW-0408">Iron</keyword>
<keyword evidence="2" id="KW-0479">Metal-binding</keyword>
<dbReference type="EMBL" id="JAAGOX010000056">
    <property type="protein sequence ID" value="NDW47881.1"/>
    <property type="molecule type" value="Genomic_DNA"/>
</dbReference>
<keyword evidence="2" id="KW-0004">4Fe-4S</keyword>
<evidence type="ECO:0000313" key="3">
    <source>
        <dbReference type="EMBL" id="NDW47881.1"/>
    </source>
</evidence>
<dbReference type="PANTHER" id="PTHR43787:SF3">
    <property type="entry name" value="ARYLSULFATASE REGULATORY PROTEIN"/>
    <property type="match status" value="1"/>
</dbReference>
<dbReference type="Gene3D" id="3.20.20.70">
    <property type="entry name" value="Aldolase class I"/>
    <property type="match status" value="1"/>
</dbReference>
<dbReference type="InterPro" id="IPR013785">
    <property type="entry name" value="Aldolase_TIM"/>
</dbReference>
<gene>
    <name evidence="3" type="ORF">G0P99_23290</name>
</gene>
<dbReference type="AlphaFoldDB" id="A0A6B2NUH1"/>
<comment type="cofactor">
    <cofactor evidence="1">
        <name>[4Fe-4S] cluster</name>
        <dbReference type="ChEBI" id="CHEBI:49883"/>
    </cofactor>
</comment>
<reference evidence="3" key="1">
    <citation type="submission" date="2020-02" db="EMBL/GenBank/DDBJ databases">
        <title>Delineation of the pyrene-degrading pathway in Roseobacter clade bacteria by genomic analysis.</title>
        <authorList>
            <person name="Zhou H."/>
            <person name="Wang H."/>
        </authorList>
    </citation>
    <scope>NUCLEOTIDE SEQUENCE</scope>
    <source>
        <strain evidence="3">PrR005</strain>
    </source>
</reference>
<evidence type="ECO:0000256" key="1">
    <source>
        <dbReference type="ARBA" id="ARBA00001966"/>
    </source>
</evidence>
<comment type="caution">
    <text evidence="3">The sequence shown here is derived from an EMBL/GenBank/DDBJ whole genome shotgun (WGS) entry which is preliminary data.</text>
</comment>
<sequence length="424" mass="48206">MPSPDYCRDCLILASGACFNPEWQNRKELLIFQVEPSIACTLECPGCMTFAERRVRHGRAGHLDIAIFEKYLADFKADGVSIRTIDFQGHGEPLLNRNVWKMAGLAKSYFPDANISMCTNGHGIYDPTQVHSGIDEVMFAIDGVDQQSFETYRVRGKFDRAYEFMKSFCQGVIAEGRPIRTIWKYILFDCNNSPEQLIRAQQLAAEAGVQELLFINTQLGLKSSKVFALADIPKADTGVKLRISDYLSNFHDTLHSIDRARSALMRRDSAAAAQLLFATNMIRRRFECIEQSDNIPRDYQALIHEILDLAGYEGIDTATRDAVRSGLHAVRDKLDLDIHAAKDMLIGWKTEEIARLATRIGRRPRRGPVRLARSLVETGLRTFERKSDRRLLEARNLIIWWKSKEVIRLAARLDRTPQPDVSVM</sequence>
<organism evidence="3">
    <name type="scientific">Ruegeria sp. PrR005</name>
    <dbReference type="NCBI Taxonomy" id="2706882"/>
    <lineage>
        <taxon>Bacteria</taxon>
        <taxon>Pseudomonadati</taxon>
        <taxon>Pseudomonadota</taxon>
        <taxon>Alphaproteobacteria</taxon>
        <taxon>Rhodobacterales</taxon>
        <taxon>Roseobacteraceae</taxon>
        <taxon>Ruegeria</taxon>
    </lineage>
</organism>
<dbReference type="SUPFAM" id="SSF102114">
    <property type="entry name" value="Radical SAM enzymes"/>
    <property type="match status" value="1"/>
</dbReference>
<protein>
    <submittedName>
        <fullName evidence="3">Radical SAM protein</fullName>
    </submittedName>
</protein>
<dbReference type="GO" id="GO:0051539">
    <property type="term" value="F:4 iron, 4 sulfur cluster binding"/>
    <property type="evidence" value="ECO:0007669"/>
    <property type="project" value="UniProtKB-KW"/>
</dbReference>